<evidence type="ECO:0000313" key="1">
    <source>
        <dbReference type="EMBL" id="KLU24905.1"/>
    </source>
</evidence>
<dbReference type="PATRIC" id="fig|908627.4.peg.3929"/>
<dbReference type="OrthoDB" id="9135061at2"/>
<accession>A0A0J1CWF2</accession>
<dbReference type="Proteomes" id="UP000035963">
    <property type="component" value="Unassembled WGS sequence"/>
</dbReference>
<reference evidence="1 2" key="1">
    <citation type="journal article" date="2015" name="Genome Announc.">
        <title>Draft Genome Sequence of Burkholderia sp. Strain PML1(12), an Ectomycorrhizosphere-Inhabiting Bacterium with Effective Mineral-Weathering Ability.</title>
        <authorList>
            <person name="Uroz S."/>
            <person name="Oger P."/>
        </authorList>
    </citation>
    <scope>NUCLEOTIDE SEQUENCE [LARGE SCALE GENOMIC DNA]</scope>
    <source>
        <strain evidence="2">PML1(12)</strain>
    </source>
</reference>
<sequence length="180" mass="21061">MNELIVGLNAWIIQDGNYDEFRCSEPYKLALEFNGLTLTPSDERAMRCQHKGTSLYDVVAKIIFSTPEVWVIDFGVKVFCESRPPRFSKIGQWVQGEIWLGIDPFFYKERLHRIQGMPDLFIDWFVTRIQLETTPWIEDRSGVRTLMNRDTQREEWTDKAVTDAWTDDAGRADYLLSLSK</sequence>
<proteinExistence type="predicted"/>
<protein>
    <submittedName>
        <fullName evidence="1">Uncharacterized protein</fullName>
    </submittedName>
</protein>
<evidence type="ECO:0000313" key="2">
    <source>
        <dbReference type="Proteomes" id="UP000035963"/>
    </source>
</evidence>
<keyword evidence="2" id="KW-1185">Reference proteome</keyword>
<dbReference type="AlphaFoldDB" id="A0A0J1CWF2"/>
<gene>
    <name evidence="1" type="ORF">EOS_17550</name>
</gene>
<dbReference type="RefSeq" id="WP_047847945.1">
    <property type="nucleotide sequence ID" value="NZ_AEJF01000113.1"/>
</dbReference>
<name>A0A0J1CWF2_9BURK</name>
<dbReference type="EMBL" id="AEJF01000113">
    <property type="protein sequence ID" value="KLU24905.1"/>
    <property type="molecule type" value="Genomic_DNA"/>
</dbReference>
<organism evidence="1 2">
    <name type="scientific">Caballeronia mineralivorans PML1(12)</name>
    <dbReference type="NCBI Taxonomy" id="908627"/>
    <lineage>
        <taxon>Bacteria</taxon>
        <taxon>Pseudomonadati</taxon>
        <taxon>Pseudomonadota</taxon>
        <taxon>Betaproteobacteria</taxon>
        <taxon>Burkholderiales</taxon>
        <taxon>Burkholderiaceae</taxon>
        <taxon>Caballeronia</taxon>
    </lineage>
</organism>
<comment type="caution">
    <text evidence="1">The sequence shown here is derived from an EMBL/GenBank/DDBJ whole genome shotgun (WGS) entry which is preliminary data.</text>
</comment>